<keyword evidence="9" id="KW-0804">Transcription</keyword>
<dbReference type="PANTHER" id="PTHR24384">
    <property type="entry name" value="FINGER PUTATIVE TRANSCRIPTION FACTOR FAMILY-RELATED"/>
    <property type="match status" value="1"/>
</dbReference>
<feature type="domain" description="C2H2-type" evidence="13">
    <location>
        <begin position="457"/>
        <end position="484"/>
    </location>
</feature>
<feature type="region of interest" description="Disordered" evidence="12">
    <location>
        <begin position="421"/>
        <end position="447"/>
    </location>
</feature>
<dbReference type="FunFam" id="3.30.160.60:FF:000065">
    <property type="entry name" value="B-cell CLL/lymphoma 6, member B"/>
    <property type="match status" value="1"/>
</dbReference>
<feature type="domain" description="C2H2-type" evidence="13">
    <location>
        <begin position="407"/>
        <end position="434"/>
    </location>
</feature>
<evidence type="ECO:0000256" key="7">
    <source>
        <dbReference type="ARBA" id="ARBA00023015"/>
    </source>
</evidence>
<accession>A0A3B3XCS9</accession>
<evidence type="ECO:0000256" key="11">
    <source>
        <dbReference type="PROSITE-ProRule" id="PRU00042"/>
    </source>
</evidence>
<feature type="region of interest" description="Disordered" evidence="12">
    <location>
        <begin position="137"/>
        <end position="160"/>
    </location>
</feature>
<dbReference type="KEGG" id="pmei:106916125"/>
<dbReference type="FunFam" id="3.30.160.60:FF:000965">
    <property type="entry name" value="Neurotrophin receptor-interacting factor homolog"/>
    <property type="match status" value="1"/>
</dbReference>
<dbReference type="OrthoDB" id="6077919at2759"/>
<dbReference type="FunFam" id="3.30.160.60:FF:000870">
    <property type="entry name" value="zinc finger protein 197 isoform X1"/>
    <property type="match status" value="1"/>
</dbReference>
<evidence type="ECO:0000313" key="15">
    <source>
        <dbReference type="Proteomes" id="UP000261480"/>
    </source>
</evidence>
<sequence length="751" mass="84540">MSLFVSTQSWGLRPLTDSVSELLSKVGEEILATLEKRAGEARSVRGLGRMVRLLRPLLTDGMASAAEMIVRLLEREVEEYRWQLERQNRLLEAALSPVVLLKRTVSIGSSAKETTTDDENLPLHLDAVTAASSDISAAESDEEWIENSSDEKETNTADKRDEPVSNKCLICEKTFRHKGNLIRHAETHADFPENPCGVCGKHLEGSGDLSDHLTSHRKTVCTSRFCEICGKRFQNIETHIRSHTGVKPYSCDFCSKSFPRASALKRHKKIHNREKLSACQICGKTFAENQMLLEHLKTHEDRRKREDDNSEMANPEVNVEPPPDDSLCCRVCGDSFHSRGFLRKHAATHSSDSRCVCGVCGEQLDSSDVLQTHLESHREGGGTCSVCGKSFQNMETHMRIHTGLKPYRCPLCGKRFPRPGALRRHRKTHSAKRPLGREQEVQNTKSQNAEMSVSLSYSCKVCGESFQSKGNLRKHAKRHASQSVCGVCGEDLLPSETLANHLQGHKEKGKVCHICGKTFQHIEIHMRTHTGIKPYSCSICGKCFPRPGALRRHKKSHSGERPYICEFCGKTYTERTSLTMHIRSHNTNRTVSRVSCDTCGKSLASAQILEVHRRIHTGEKPFPCHICGKAFRQMGGLNVHMLTHTGEKPFVCTLCGKSFSTKGYLETHIRFHRKELAFGCHLCCKAFVTKTDLKKHLLTHTGEKPYSCQVCGKSYQEKRSRDVHMKVHQVVHNSRESTRGQEELQTDFIQL</sequence>
<dbReference type="FunFam" id="3.30.160.60:FF:001732">
    <property type="entry name" value="Zgc:162936"/>
    <property type="match status" value="1"/>
</dbReference>
<feature type="domain" description="C2H2-type" evidence="13">
    <location>
        <begin position="219"/>
        <end position="248"/>
    </location>
</feature>
<dbReference type="RefSeq" id="XP_014839681.1">
    <property type="nucleotide sequence ID" value="XM_014984195.1"/>
</dbReference>
<feature type="domain" description="C2H2-type" evidence="13">
    <location>
        <begin position="563"/>
        <end position="590"/>
    </location>
</feature>
<feature type="compositionally biased region" description="Basic and acidic residues" evidence="12">
    <location>
        <begin position="733"/>
        <end position="742"/>
    </location>
</feature>
<dbReference type="FunFam" id="3.30.160.60:FF:000097">
    <property type="entry name" value="Zinc finger protein"/>
    <property type="match status" value="1"/>
</dbReference>
<dbReference type="PROSITE" id="PS00028">
    <property type="entry name" value="ZINC_FINGER_C2H2_1"/>
    <property type="match status" value="16"/>
</dbReference>
<dbReference type="PROSITE" id="PS50157">
    <property type="entry name" value="ZINC_FINGER_C2H2_2"/>
    <property type="match status" value="15"/>
</dbReference>
<evidence type="ECO:0000256" key="5">
    <source>
        <dbReference type="ARBA" id="ARBA00022771"/>
    </source>
</evidence>
<keyword evidence="10" id="KW-0539">Nucleus</keyword>
<feature type="domain" description="C2H2-type" evidence="13">
    <location>
        <begin position="249"/>
        <end position="276"/>
    </location>
</feature>
<keyword evidence="8" id="KW-0238">DNA-binding</keyword>
<keyword evidence="15" id="KW-1185">Reference proteome</keyword>
<feature type="domain" description="C2H2-type" evidence="13">
    <location>
        <begin position="166"/>
        <end position="193"/>
    </location>
</feature>
<feature type="domain" description="C2H2-type" evidence="13">
    <location>
        <begin position="678"/>
        <end position="705"/>
    </location>
</feature>
<feature type="domain" description="C2H2-type" evidence="13">
    <location>
        <begin position="327"/>
        <end position="354"/>
    </location>
</feature>
<evidence type="ECO:0000256" key="4">
    <source>
        <dbReference type="ARBA" id="ARBA00022737"/>
    </source>
</evidence>
<dbReference type="GO" id="GO:0045893">
    <property type="term" value="P:positive regulation of DNA-templated transcription"/>
    <property type="evidence" value="ECO:0007669"/>
    <property type="project" value="UniProtKB-ARBA"/>
</dbReference>
<evidence type="ECO:0000256" key="6">
    <source>
        <dbReference type="ARBA" id="ARBA00022833"/>
    </source>
</evidence>
<dbReference type="PANTHER" id="PTHR24384:SF189">
    <property type="entry name" value="C2H2-TYPE DOMAIN-CONTAINING PROTEIN-RELATED"/>
    <property type="match status" value="1"/>
</dbReference>
<dbReference type="GO" id="GO:0000981">
    <property type="term" value="F:DNA-binding transcription factor activity, RNA polymerase II-specific"/>
    <property type="evidence" value="ECO:0007669"/>
    <property type="project" value="TreeGrafter"/>
</dbReference>
<dbReference type="Gene3D" id="3.30.160.60">
    <property type="entry name" value="Classic Zinc Finger"/>
    <property type="match status" value="16"/>
</dbReference>
<dbReference type="GeneID" id="106916125"/>
<dbReference type="Pfam" id="PF00096">
    <property type="entry name" value="zf-C2H2"/>
    <property type="match status" value="9"/>
</dbReference>
<feature type="domain" description="C2H2-type" evidence="13">
    <location>
        <begin position="277"/>
        <end position="304"/>
    </location>
</feature>
<dbReference type="InterPro" id="IPR013087">
    <property type="entry name" value="Znf_C2H2_type"/>
</dbReference>
<dbReference type="GO" id="GO:0005634">
    <property type="term" value="C:nucleus"/>
    <property type="evidence" value="ECO:0007669"/>
    <property type="project" value="UniProtKB-SubCell"/>
</dbReference>
<feature type="domain" description="C2H2-type" evidence="13">
    <location>
        <begin position="622"/>
        <end position="649"/>
    </location>
</feature>
<evidence type="ECO:0000313" key="14">
    <source>
        <dbReference type="Ensembl" id="ENSPMEP00000012774.1"/>
    </source>
</evidence>
<evidence type="ECO:0000256" key="10">
    <source>
        <dbReference type="ARBA" id="ARBA00023242"/>
    </source>
</evidence>
<name>A0A3B3XCS9_9TELE</name>
<feature type="domain" description="C2H2-type" evidence="13">
    <location>
        <begin position="706"/>
        <end position="737"/>
    </location>
</feature>
<proteinExistence type="predicted"/>
<feature type="compositionally biased region" description="Basic and acidic residues" evidence="12">
    <location>
        <begin position="149"/>
        <end position="160"/>
    </location>
</feature>
<reference evidence="14" key="2">
    <citation type="submission" date="2025-09" db="UniProtKB">
        <authorList>
            <consortium name="Ensembl"/>
        </authorList>
    </citation>
    <scope>IDENTIFICATION</scope>
</reference>
<evidence type="ECO:0000259" key="13">
    <source>
        <dbReference type="PROSITE" id="PS50157"/>
    </source>
</evidence>
<feature type="domain" description="C2H2-type" evidence="13">
    <location>
        <begin position="594"/>
        <end position="621"/>
    </location>
</feature>
<evidence type="ECO:0000256" key="2">
    <source>
        <dbReference type="ARBA" id="ARBA00004123"/>
    </source>
</evidence>
<keyword evidence="5 11" id="KW-0863">Zinc-finger</keyword>
<evidence type="ECO:0000256" key="8">
    <source>
        <dbReference type="ARBA" id="ARBA00023125"/>
    </source>
</evidence>
<dbReference type="Ensembl" id="ENSPMET00000020291.1">
    <property type="protein sequence ID" value="ENSPMEP00000012774.1"/>
    <property type="gene ID" value="ENSPMEG00000014991.1"/>
</dbReference>
<reference evidence="14" key="1">
    <citation type="submission" date="2025-08" db="UniProtKB">
        <authorList>
            <consortium name="Ensembl"/>
        </authorList>
    </citation>
    <scope>IDENTIFICATION</scope>
</reference>
<dbReference type="FunFam" id="3.30.160.60:FF:002343">
    <property type="entry name" value="Zinc finger protein 33A"/>
    <property type="match status" value="1"/>
</dbReference>
<keyword evidence="6" id="KW-0862">Zinc</keyword>
<evidence type="ECO:0000256" key="12">
    <source>
        <dbReference type="SAM" id="MobiDB-lite"/>
    </source>
</evidence>
<protein>
    <recommendedName>
        <fullName evidence="13">C2H2-type domain-containing protein</fullName>
    </recommendedName>
</protein>
<keyword evidence="7" id="KW-0805">Transcription regulation</keyword>
<dbReference type="FunFam" id="3.30.160.60:FF:001325">
    <property type="entry name" value="zinc finger protein 200"/>
    <property type="match status" value="1"/>
</dbReference>
<dbReference type="SUPFAM" id="SSF57667">
    <property type="entry name" value="beta-beta-alpha zinc fingers"/>
    <property type="match status" value="9"/>
</dbReference>
<evidence type="ECO:0000256" key="1">
    <source>
        <dbReference type="ARBA" id="ARBA00003767"/>
    </source>
</evidence>
<feature type="domain" description="C2H2-type" evidence="13">
    <location>
        <begin position="382"/>
        <end position="406"/>
    </location>
</feature>
<keyword evidence="4" id="KW-0677">Repeat</keyword>
<keyword evidence="3" id="KW-0479">Metal-binding</keyword>
<comment type="function">
    <text evidence="1">May be involved in transcriptional regulation.</text>
</comment>
<dbReference type="GO" id="GO:0000978">
    <property type="term" value="F:RNA polymerase II cis-regulatory region sequence-specific DNA binding"/>
    <property type="evidence" value="ECO:0007669"/>
    <property type="project" value="TreeGrafter"/>
</dbReference>
<dbReference type="GO" id="GO:0008270">
    <property type="term" value="F:zinc ion binding"/>
    <property type="evidence" value="ECO:0007669"/>
    <property type="project" value="UniProtKB-KW"/>
</dbReference>
<comment type="subcellular location">
    <subcellularLocation>
        <location evidence="2">Nucleus</location>
    </subcellularLocation>
</comment>
<feature type="region of interest" description="Disordered" evidence="12">
    <location>
        <begin position="731"/>
        <end position="751"/>
    </location>
</feature>
<dbReference type="AlphaFoldDB" id="A0A3B3XCS9"/>
<dbReference type="SMART" id="SM00355">
    <property type="entry name" value="ZnF_C2H2"/>
    <property type="match status" value="19"/>
</dbReference>
<dbReference type="STRING" id="48701.ENSPMEP00000012774"/>
<feature type="domain" description="C2H2-type" evidence="13">
    <location>
        <begin position="535"/>
        <end position="562"/>
    </location>
</feature>
<dbReference type="Proteomes" id="UP000261480">
    <property type="component" value="Unplaced"/>
</dbReference>
<dbReference type="InterPro" id="IPR036236">
    <property type="entry name" value="Znf_C2H2_sf"/>
</dbReference>
<organism evidence="14 15">
    <name type="scientific">Poecilia mexicana</name>
    <dbReference type="NCBI Taxonomy" id="48701"/>
    <lineage>
        <taxon>Eukaryota</taxon>
        <taxon>Metazoa</taxon>
        <taxon>Chordata</taxon>
        <taxon>Craniata</taxon>
        <taxon>Vertebrata</taxon>
        <taxon>Euteleostomi</taxon>
        <taxon>Actinopterygii</taxon>
        <taxon>Neopterygii</taxon>
        <taxon>Teleostei</taxon>
        <taxon>Neoteleostei</taxon>
        <taxon>Acanthomorphata</taxon>
        <taxon>Ovalentaria</taxon>
        <taxon>Atherinomorphae</taxon>
        <taxon>Cyprinodontiformes</taxon>
        <taxon>Poeciliidae</taxon>
        <taxon>Poeciliinae</taxon>
        <taxon>Poecilia</taxon>
    </lineage>
</organism>
<evidence type="ECO:0000256" key="9">
    <source>
        <dbReference type="ARBA" id="ARBA00023163"/>
    </source>
</evidence>
<dbReference type="InterPro" id="IPR050752">
    <property type="entry name" value="C2H2-ZF_domain"/>
</dbReference>
<dbReference type="FunFam" id="3.30.160.60:FF:000557">
    <property type="entry name" value="zinc finger and SCAN domain-containing protein 29"/>
    <property type="match status" value="1"/>
</dbReference>
<feature type="region of interest" description="Disordered" evidence="12">
    <location>
        <begin position="299"/>
        <end position="321"/>
    </location>
</feature>
<feature type="compositionally biased region" description="Basic residues" evidence="12">
    <location>
        <begin position="421"/>
        <end position="434"/>
    </location>
</feature>
<dbReference type="GO" id="GO:0005694">
    <property type="term" value="C:chromosome"/>
    <property type="evidence" value="ECO:0007669"/>
    <property type="project" value="UniProtKB-ARBA"/>
</dbReference>
<feature type="domain" description="C2H2-type" evidence="13">
    <location>
        <begin position="650"/>
        <end position="677"/>
    </location>
</feature>
<evidence type="ECO:0000256" key="3">
    <source>
        <dbReference type="ARBA" id="ARBA00022723"/>
    </source>
</evidence>